<organism evidence="8 9">
    <name type="scientific">Olea europaea subsp. europaea</name>
    <dbReference type="NCBI Taxonomy" id="158383"/>
    <lineage>
        <taxon>Eukaryota</taxon>
        <taxon>Viridiplantae</taxon>
        <taxon>Streptophyta</taxon>
        <taxon>Embryophyta</taxon>
        <taxon>Tracheophyta</taxon>
        <taxon>Spermatophyta</taxon>
        <taxon>Magnoliopsida</taxon>
        <taxon>eudicotyledons</taxon>
        <taxon>Gunneridae</taxon>
        <taxon>Pentapetalae</taxon>
        <taxon>asterids</taxon>
        <taxon>lamiids</taxon>
        <taxon>Lamiales</taxon>
        <taxon>Oleaceae</taxon>
        <taxon>Oleeae</taxon>
        <taxon>Olea</taxon>
    </lineage>
</organism>
<dbReference type="Gene3D" id="3.80.10.10">
    <property type="entry name" value="Ribonuclease Inhibitor"/>
    <property type="match status" value="1"/>
</dbReference>
<feature type="non-terminal residue" evidence="8">
    <location>
        <position position="1"/>
    </location>
</feature>
<dbReference type="Proteomes" id="UP000594638">
    <property type="component" value="Unassembled WGS sequence"/>
</dbReference>
<reference evidence="8 9" key="1">
    <citation type="submission" date="2019-12" db="EMBL/GenBank/DDBJ databases">
        <authorList>
            <person name="Alioto T."/>
            <person name="Alioto T."/>
            <person name="Gomez Garrido J."/>
        </authorList>
    </citation>
    <scope>NUCLEOTIDE SEQUENCE [LARGE SCALE GENOMIC DNA]</scope>
</reference>
<dbReference type="OrthoDB" id="1748906at2759"/>
<keyword evidence="5 7" id="KW-0472">Membrane</keyword>
<evidence type="ECO:0000256" key="4">
    <source>
        <dbReference type="ARBA" id="ARBA00022989"/>
    </source>
</evidence>
<keyword evidence="9" id="KW-1185">Reference proteome</keyword>
<accession>A0A8S0Q182</accession>
<dbReference type="AlphaFoldDB" id="A0A8S0Q182"/>
<evidence type="ECO:0000256" key="2">
    <source>
        <dbReference type="ARBA" id="ARBA00022692"/>
    </source>
</evidence>
<name>A0A8S0Q182_OLEEU</name>
<evidence type="ECO:0000256" key="3">
    <source>
        <dbReference type="ARBA" id="ARBA00022729"/>
    </source>
</evidence>
<dbReference type="PANTHER" id="PTHR48063">
    <property type="entry name" value="LRR RECEPTOR-LIKE KINASE"/>
    <property type="match status" value="1"/>
</dbReference>
<keyword evidence="2 7" id="KW-0812">Transmembrane</keyword>
<gene>
    <name evidence="8" type="ORF">OLEA9_A045252</name>
</gene>
<feature type="non-terminal residue" evidence="8">
    <location>
        <position position="124"/>
    </location>
</feature>
<dbReference type="EMBL" id="CACTIH010000424">
    <property type="protein sequence ID" value="CAA2960626.1"/>
    <property type="molecule type" value="Genomic_DNA"/>
</dbReference>
<evidence type="ECO:0000256" key="7">
    <source>
        <dbReference type="SAM" id="Phobius"/>
    </source>
</evidence>
<comment type="subcellular location">
    <subcellularLocation>
        <location evidence="1">Membrane</location>
        <topology evidence="1">Single-pass type I membrane protein</topology>
    </subcellularLocation>
</comment>
<protein>
    <submittedName>
        <fullName evidence="8">Uncharacterized protein</fullName>
    </submittedName>
</protein>
<proteinExistence type="predicted"/>
<comment type="caution">
    <text evidence="8">The sequence shown here is derived from an EMBL/GenBank/DDBJ whole genome shotgun (WGS) entry which is preliminary data.</text>
</comment>
<dbReference type="InterPro" id="IPR032675">
    <property type="entry name" value="LRR_dom_sf"/>
</dbReference>
<keyword evidence="4 7" id="KW-1133">Transmembrane helix</keyword>
<feature type="transmembrane region" description="Helical" evidence="7">
    <location>
        <begin position="67"/>
        <end position="88"/>
    </location>
</feature>
<evidence type="ECO:0000313" key="9">
    <source>
        <dbReference type="Proteomes" id="UP000594638"/>
    </source>
</evidence>
<sequence length="124" mass="14520">NVLTCLKIGFLAHLNFLSVLDLSYNNLTGKISLGTQLQSINSSVYGKPLTEKENIFEEDDGFITHDFYIFMAFGFITGFWVVVVTLFLKYSWRCSYFNFWNNAGKWMYVTTTIFVTRFKRKFQT</sequence>
<evidence type="ECO:0000256" key="6">
    <source>
        <dbReference type="ARBA" id="ARBA00023180"/>
    </source>
</evidence>
<dbReference type="InterPro" id="IPR046956">
    <property type="entry name" value="RLP23-like"/>
</dbReference>
<dbReference type="PANTHER" id="PTHR48063:SF103">
    <property type="entry name" value="LEUCINE-RICH RECEPTOR-LIKE KINASE FAMILY PROTEIN"/>
    <property type="match status" value="1"/>
</dbReference>
<evidence type="ECO:0000313" key="8">
    <source>
        <dbReference type="EMBL" id="CAA2960626.1"/>
    </source>
</evidence>
<evidence type="ECO:0000256" key="1">
    <source>
        <dbReference type="ARBA" id="ARBA00004479"/>
    </source>
</evidence>
<evidence type="ECO:0000256" key="5">
    <source>
        <dbReference type="ARBA" id="ARBA00023136"/>
    </source>
</evidence>
<keyword evidence="3" id="KW-0732">Signal</keyword>
<keyword evidence="6" id="KW-0325">Glycoprotein</keyword>
<dbReference type="GO" id="GO:0016020">
    <property type="term" value="C:membrane"/>
    <property type="evidence" value="ECO:0007669"/>
    <property type="project" value="UniProtKB-SubCell"/>
</dbReference>